<keyword evidence="2" id="KW-0732">Signal</keyword>
<accession>A0A6G1KE19</accession>
<protein>
    <recommendedName>
        <fullName evidence="3">DUF7730 domain-containing protein</fullName>
    </recommendedName>
</protein>
<dbReference type="AlphaFoldDB" id="A0A6G1KE19"/>
<feature type="signal peptide" evidence="2">
    <location>
        <begin position="1"/>
        <end position="23"/>
    </location>
</feature>
<organism evidence="4 5">
    <name type="scientific">Pleomassaria siparia CBS 279.74</name>
    <dbReference type="NCBI Taxonomy" id="1314801"/>
    <lineage>
        <taxon>Eukaryota</taxon>
        <taxon>Fungi</taxon>
        <taxon>Dikarya</taxon>
        <taxon>Ascomycota</taxon>
        <taxon>Pezizomycotina</taxon>
        <taxon>Dothideomycetes</taxon>
        <taxon>Pleosporomycetidae</taxon>
        <taxon>Pleosporales</taxon>
        <taxon>Pleomassariaceae</taxon>
        <taxon>Pleomassaria</taxon>
    </lineage>
</organism>
<evidence type="ECO:0000256" key="1">
    <source>
        <dbReference type="SAM" id="MobiDB-lite"/>
    </source>
</evidence>
<feature type="domain" description="DUF7730" evidence="3">
    <location>
        <begin position="96"/>
        <end position="321"/>
    </location>
</feature>
<sequence>MTSIAVGVVCGPILCIWITVASCFCPSRPNRNTESPEKKRFERRQKMAPRPLAKRAPNHRLSISFPLPDTNKRTVVNGSYIEKTTRGPTIDQTLTPLMRLPMELRQMIYRYVLGDSTMHMVLKEQKLGHLRCKAESTITCPMGYNGLTLSRECCWGKVDSANIWSPQNGNKEEPTDGGIVPLLRSCRQIYSESIKFLYSTNAFSFSDLDALRYFSCTVLPQRFNLIQNLDIEWAMAWPIYDPIAQQLLLVNPALYPPNDEATWEETWRIISNMPNLRVVRVSLLYFDGFRDTACEEKMLAPLRKVTRPETFEVHVSWQGQEITDAPFDLTRDKSDIDSERES</sequence>
<evidence type="ECO:0000259" key="3">
    <source>
        <dbReference type="Pfam" id="PF24864"/>
    </source>
</evidence>
<reference evidence="4" key="1">
    <citation type="journal article" date="2020" name="Stud. Mycol.">
        <title>101 Dothideomycetes genomes: a test case for predicting lifestyles and emergence of pathogens.</title>
        <authorList>
            <person name="Haridas S."/>
            <person name="Albert R."/>
            <person name="Binder M."/>
            <person name="Bloem J."/>
            <person name="Labutti K."/>
            <person name="Salamov A."/>
            <person name="Andreopoulos B."/>
            <person name="Baker S."/>
            <person name="Barry K."/>
            <person name="Bills G."/>
            <person name="Bluhm B."/>
            <person name="Cannon C."/>
            <person name="Castanera R."/>
            <person name="Culley D."/>
            <person name="Daum C."/>
            <person name="Ezra D."/>
            <person name="Gonzalez J."/>
            <person name="Henrissat B."/>
            <person name="Kuo A."/>
            <person name="Liang C."/>
            <person name="Lipzen A."/>
            <person name="Lutzoni F."/>
            <person name="Magnuson J."/>
            <person name="Mondo S."/>
            <person name="Nolan M."/>
            <person name="Ohm R."/>
            <person name="Pangilinan J."/>
            <person name="Park H.-J."/>
            <person name="Ramirez L."/>
            <person name="Alfaro M."/>
            <person name="Sun H."/>
            <person name="Tritt A."/>
            <person name="Yoshinaga Y."/>
            <person name="Zwiers L.-H."/>
            <person name="Turgeon B."/>
            <person name="Goodwin S."/>
            <person name="Spatafora J."/>
            <person name="Crous P."/>
            <person name="Grigoriev I."/>
        </authorList>
    </citation>
    <scope>NUCLEOTIDE SEQUENCE</scope>
    <source>
        <strain evidence="4">CBS 279.74</strain>
    </source>
</reference>
<gene>
    <name evidence="4" type="ORF">K504DRAFT_453786</name>
</gene>
<evidence type="ECO:0000256" key="2">
    <source>
        <dbReference type="SAM" id="SignalP"/>
    </source>
</evidence>
<dbReference type="PANTHER" id="PTHR38790">
    <property type="entry name" value="2EXR DOMAIN-CONTAINING PROTEIN-RELATED"/>
    <property type="match status" value="1"/>
</dbReference>
<proteinExistence type="predicted"/>
<dbReference type="EMBL" id="MU005768">
    <property type="protein sequence ID" value="KAF2710722.1"/>
    <property type="molecule type" value="Genomic_DNA"/>
</dbReference>
<evidence type="ECO:0000313" key="4">
    <source>
        <dbReference type="EMBL" id="KAF2710722.1"/>
    </source>
</evidence>
<feature type="compositionally biased region" description="Basic residues" evidence="1">
    <location>
        <begin position="41"/>
        <end position="51"/>
    </location>
</feature>
<dbReference type="Proteomes" id="UP000799428">
    <property type="component" value="Unassembled WGS sequence"/>
</dbReference>
<dbReference type="Pfam" id="PF24864">
    <property type="entry name" value="DUF7730"/>
    <property type="match status" value="1"/>
</dbReference>
<dbReference type="InterPro" id="IPR056632">
    <property type="entry name" value="DUF7730"/>
</dbReference>
<evidence type="ECO:0000313" key="5">
    <source>
        <dbReference type="Proteomes" id="UP000799428"/>
    </source>
</evidence>
<keyword evidence="5" id="KW-1185">Reference proteome</keyword>
<dbReference type="OrthoDB" id="4757095at2759"/>
<feature type="region of interest" description="Disordered" evidence="1">
    <location>
        <begin position="29"/>
        <end position="51"/>
    </location>
</feature>
<feature type="chain" id="PRO_5026175937" description="DUF7730 domain-containing protein" evidence="2">
    <location>
        <begin position="24"/>
        <end position="342"/>
    </location>
</feature>
<name>A0A6G1KE19_9PLEO</name>